<dbReference type="EMBL" id="CAMPGE010005905">
    <property type="protein sequence ID" value="CAI2364747.1"/>
    <property type="molecule type" value="Genomic_DNA"/>
</dbReference>
<sequence length="213" mass="24807">MLQHLSLKALISLFNLHKYLLKGKLGSSSESQETSQKFYEEGGSTDSKRLKKQSKGADIAATNKKLKKIIKCSNVKKFVHQRRLQSKQKLENYIERKGLEKDDFKLLRAKKYLLSQSYRNLENKFDQKSRNLVPSKAHSHIDPFTHSMGQKYLNLQSQQQFLRKSNSANRYNSHEESESEVSQEKSDTFHISRSNEFWKYLPDGYQPRTSLGS</sequence>
<comment type="caution">
    <text evidence="2">The sequence shown here is derived from an EMBL/GenBank/DDBJ whole genome shotgun (WGS) entry which is preliminary data.</text>
</comment>
<reference evidence="2" key="1">
    <citation type="submission" date="2023-07" db="EMBL/GenBank/DDBJ databases">
        <authorList>
            <consortium name="AG Swart"/>
            <person name="Singh M."/>
            <person name="Singh A."/>
            <person name="Seah K."/>
            <person name="Emmerich C."/>
        </authorList>
    </citation>
    <scope>NUCLEOTIDE SEQUENCE</scope>
    <source>
        <strain evidence="2">DP1</strain>
    </source>
</reference>
<keyword evidence="3" id="KW-1185">Reference proteome</keyword>
<protein>
    <submittedName>
        <fullName evidence="2">Uncharacterized protein</fullName>
    </submittedName>
</protein>
<evidence type="ECO:0000313" key="3">
    <source>
        <dbReference type="Proteomes" id="UP001295684"/>
    </source>
</evidence>
<feature type="region of interest" description="Disordered" evidence="1">
    <location>
        <begin position="32"/>
        <end position="56"/>
    </location>
</feature>
<gene>
    <name evidence="2" type="ORF">ECRASSUSDP1_LOCUS6093</name>
</gene>
<proteinExistence type="predicted"/>
<accession>A0AAD1UCJ3</accession>
<name>A0AAD1UCJ3_EUPCR</name>
<evidence type="ECO:0000256" key="1">
    <source>
        <dbReference type="SAM" id="MobiDB-lite"/>
    </source>
</evidence>
<organism evidence="2 3">
    <name type="scientific">Euplotes crassus</name>
    <dbReference type="NCBI Taxonomy" id="5936"/>
    <lineage>
        <taxon>Eukaryota</taxon>
        <taxon>Sar</taxon>
        <taxon>Alveolata</taxon>
        <taxon>Ciliophora</taxon>
        <taxon>Intramacronucleata</taxon>
        <taxon>Spirotrichea</taxon>
        <taxon>Hypotrichia</taxon>
        <taxon>Euplotida</taxon>
        <taxon>Euplotidae</taxon>
        <taxon>Moneuplotes</taxon>
    </lineage>
</organism>
<feature type="region of interest" description="Disordered" evidence="1">
    <location>
        <begin position="164"/>
        <end position="186"/>
    </location>
</feature>
<dbReference type="Proteomes" id="UP001295684">
    <property type="component" value="Unassembled WGS sequence"/>
</dbReference>
<feature type="compositionally biased region" description="Basic and acidic residues" evidence="1">
    <location>
        <begin position="172"/>
        <end position="186"/>
    </location>
</feature>
<evidence type="ECO:0000313" key="2">
    <source>
        <dbReference type="EMBL" id="CAI2364747.1"/>
    </source>
</evidence>
<dbReference type="AlphaFoldDB" id="A0AAD1UCJ3"/>